<evidence type="ECO:0000313" key="1">
    <source>
        <dbReference type="EMBL" id="KAG8644116.1"/>
    </source>
</evidence>
<proteinExistence type="predicted"/>
<dbReference type="Proteomes" id="UP000091857">
    <property type="component" value="Chromosome 11"/>
</dbReference>
<reference evidence="2" key="1">
    <citation type="journal article" date="2016" name="Nat. Biotechnol.">
        <title>Sequencing wild and cultivated cassava and related species reveals extensive interspecific hybridization and genetic diversity.</title>
        <authorList>
            <person name="Bredeson J.V."/>
            <person name="Lyons J.B."/>
            <person name="Prochnik S.E."/>
            <person name="Wu G.A."/>
            <person name="Ha C.M."/>
            <person name="Edsinger-Gonzales E."/>
            <person name="Grimwood J."/>
            <person name="Schmutz J."/>
            <person name="Rabbi I.Y."/>
            <person name="Egesi C."/>
            <person name="Nauluvula P."/>
            <person name="Lebot V."/>
            <person name="Ndunguru J."/>
            <person name="Mkamilo G."/>
            <person name="Bart R.S."/>
            <person name="Setter T.L."/>
            <person name="Gleadow R.M."/>
            <person name="Kulakow P."/>
            <person name="Ferguson M.E."/>
            <person name="Rounsley S."/>
            <person name="Rokhsar D.S."/>
        </authorList>
    </citation>
    <scope>NUCLEOTIDE SEQUENCE [LARGE SCALE GENOMIC DNA]</scope>
    <source>
        <strain evidence="2">cv. AM560-2</strain>
    </source>
</reference>
<accession>A0ACB7GVY5</accession>
<sequence>MFRVSGQLHQKQKTSRIYILYLSLLIFPSGISYLICKALAEGKQWYFYSRRTQNRITENGYWNPTGIEESVVTSANRTVGMKKCLGFYIGEAPAGMKTSWIMEEYRLLSSDSSSSSRRKSSKTRANPKTDHSKWVICKVYERSCDEDDDDGAELSCLDEVFLSLDDLDEISLPN</sequence>
<dbReference type="EMBL" id="CM004397">
    <property type="protein sequence ID" value="KAG8644116.1"/>
    <property type="molecule type" value="Genomic_DNA"/>
</dbReference>
<name>A0ACB7GVY5_MANES</name>
<gene>
    <name evidence="1" type="ORF">MANES_11G100100v8</name>
</gene>
<comment type="caution">
    <text evidence="1">The sequence shown here is derived from an EMBL/GenBank/DDBJ whole genome shotgun (WGS) entry which is preliminary data.</text>
</comment>
<evidence type="ECO:0000313" key="2">
    <source>
        <dbReference type="Proteomes" id="UP000091857"/>
    </source>
</evidence>
<keyword evidence="2" id="KW-1185">Reference proteome</keyword>
<organism evidence="1 2">
    <name type="scientific">Manihot esculenta</name>
    <name type="common">Cassava</name>
    <name type="synonym">Jatropha manihot</name>
    <dbReference type="NCBI Taxonomy" id="3983"/>
    <lineage>
        <taxon>Eukaryota</taxon>
        <taxon>Viridiplantae</taxon>
        <taxon>Streptophyta</taxon>
        <taxon>Embryophyta</taxon>
        <taxon>Tracheophyta</taxon>
        <taxon>Spermatophyta</taxon>
        <taxon>Magnoliopsida</taxon>
        <taxon>eudicotyledons</taxon>
        <taxon>Gunneridae</taxon>
        <taxon>Pentapetalae</taxon>
        <taxon>rosids</taxon>
        <taxon>fabids</taxon>
        <taxon>Malpighiales</taxon>
        <taxon>Euphorbiaceae</taxon>
        <taxon>Crotonoideae</taxon>
        <taxon>Manihoteae</taxon>
        <taxon>Manihot</taxon>
    </lineage>
</organism>
<protein>
    <submittedName>
        <fullName evidence="1">Uncharacterized protein</fullName>
    </submittedName>
</protein>